<proteinExistence type="inferred from homology"/>
<dbReference type="InterPro" id="IPR001789">
    <property type="entry name" value="Sig_transdc_resp-reg_receiver"/>
</dbReference>
<evidence type="ECO:0008006" key="13">
    <source>
        <dbReference type="Google" id="ProtNLM"/>
    </source>
</evidence>
<keyword evidence="4" id="KW-0090">Biological rhythms</keyword>
<evidence type="ECO:0000259" key="9">
    <source>
        <dbReference type="PROSITE" id="PS50110"/>
    </source>
</evidence>
<comment type="subcellular location">
    <subcellularLocation>
        <location evidence="1 7">Nucleus</location>
    </subcellularLocation>
</comment>
<keyword evidence="3" id="KW-0902">Two-component regulatory system</keyword>
<evidence type="ECO:0000256" key="4">
    <source>
        <dbReference type="ARBA" id="ARBA00023108"/>
    </source>
</evidence>
<evidence type="ECO:0000256" key="6">
    <source>
        <dbReference type="PROSITE-ProRule" id="PRU00169"/>
    </source>
</evidence>
<evidence type="ECO:0000313" key="12">
    <source>
        <dbReference type="Proteomes" id="UP000243459"/>
    </source>
</evidence>
<evidence type="ECO:0000256" key="8">
    <source>
        <dbReference type="SAM" id="MobiDB-lite"/>
    </source>
</evidence>
<keyword evidence="12" id="KW-1185">Reference proteome</keyword>
<reference evidence="12" key="1">
    <citation type="journal article" date="2017" name="Nat. Commun.">
        <title>The asparagus genome sheds light on the origin and evolution of a young Y chromosome.</title>
        <authorList>
            <person name="Harkess A."/>
            <person name="Zhou J."/>
            <person name="Xu C."/>
            <person name="Bowers J.E."/>
            <person name="Van der Hulst R."/>
            <person name="Ayyampalayam S."/>
            <person name="Mercati F."/>
            <person name="Riccardi P."/>
            <person name="McKain M.R."/>
            <person name="Kakrana A."/>
            <person name="Tang H."/>
            <person name="Ray J."/>
            <person name="Groenendijk J."/>
            <person name="Arikit S."/>
            <person name="Mathioni S.M."/>
            <person name="Nakano M."/>
            <person name="Shan H."/>
            <person name="Telgmann-Rauber A."/>
            <person name="Kanno A."/>
            <person name="Yue Z."/>
            <person name="Chen H."/>
            <person name="Li W."/>
            <person name="Chen Y."/>
            <person name="Xu X."/>
            <person name="Zhang Y."/>
            <person name="Luo S."/>
            <person name="Chen H."/>
            <person name="Gao J."/>
            <person name="Mao Z."/>
            <person name="Pires J.C."/>
            <person name="Luo M."/>
            <person name="Kudrna D."/>
            <person name="Wing R.A."/>
            <person name="Meyers B.C."/>
            <person name="Yi K."/>
            <person name="Kong H."/>
            <person name="Lavrijsen P."/>
            <person name="Sunseri F."/>
            <person name="Falavigna A."/>
            <person name="Ye Y."/>
            <person name="Leebens-Mack J.H."/>
            <person name="Chen G."/>
        </authorList>
    </citation>
    <scope>NUCLEOTIDE SEQUENCE [LARGE SCALE GENOMIC DNA]</scope>
    <source>
        <strain evidence="12">cv. DH0086</strain>
    </source>
</reference>
<dbReference type="Proteomes" id="UP000243459">
    <property type="component" value="Chromosome 9"/>
</dbReference>
<feature type="compositionally biased region" description="Polar residues" evidence="8">
    <location>
        <begin position="678"/>
        <end position="688"/>
    </location>
</feature>
<dbReference type="EMBL" id="CM007389">
    <property type="protein sequence ID" value="ONK57508.1"/>
    <property type="molecule type" value="Genomic_DNA"/>
</dbReference>
<feature type="domain" description="Response regulatory" evidence="9">
    <location>
        <begin position="29"/>
        <end position="147"/>
    </location>
</feature>
<evidence type="ECO:0000256" key="1">
    <source>
        <dbReference type="ARBA" id="ARBA00004123"/>
    </source>
</evidence>
<dbReference type="SUPFAM" id="SSF52172">
    <property type="entry name" value="CheY-like"/>
    <property type="match status" value="1"/>
</dbReference>
<dbReference type="PROSITE" id="PS51017">
    <property type="entry name" value="CCT"/>
    <property type="match status" value="1"/>
</dbReference>
<dbReference type="GO" id="GO:0005634">
    <property type="term" value="C:nucleus"/>
    <property type="evidence" value="ECO:0007669"/>
    <property type="project" value="UniProtKB-SubCell"/>
</dbReference>
<feature type="region of interest" description="Disordered" evidence="8">
    <location>
        <begin position="158"/>
        <end position="244"/>
    </location>
</feature>
<keyword evidence="5 7" id="KW-0539">Nucleus</keyword>
<feature type="compositionally biased region" description="Basic and acidic residues" evidence="8">
    <location>
        <begin position="7"/>
        <end position="22"/>
    </location>
</feature>
<feature type="region of interest" description="Disordered" evidence="8">
    <location>
        <begin position="1"/>
        <end position="22"/>
    </location>
</feature>
<name>A0A5P1E4P9_ASPOF</name>
<evidence type="ECO:0000256" key="7">
    <source>
        <dbReference type="PROSITE-ProRule" id="PRU00357"/>
    </source>
</evidence>
<dbReference type="OMA" id="FIHTRES"/>
<evidence type="ECO:0000256" key="5">
    <source>
        <dbReference type="ARBA" id="ARBA00023242"/>
    </source>
</evidence>
<feature type="region of interest" description="Disordered" evidence="8">
    <location>
        <begin position="667"/>
        <end position="688"/>
    </location>
</feature>
<comment type="caution">
    <text evidence="6">Lacks conserved residue(s) required for the propagation of feature annotation.</text>
</comment>
<dbReference type="PROSITE" id="PS50110">
    <property type="entry name" value="RESPONSE_REGULATORY"/>
    <property type="match status" value="1"/>
</dbReference>
<feature type="compositionally biased region" description="Low complexity" evidence="8">
    <location>
        <begin position="182"/>
        <end position="194"/>
    </location>
</feature>
<dbReference type="GO" id="GO:0048511">
    <property type="term" value="P:rhythmic process"/>
    <property type="evidence" value="ECO:0007669"/>
    <property type="project" value="UniProtKB-KW"/>
</dbReference>
<sequence>MAENEAESERSPAAEASSRDPHAMSRSLRVLLVEGDDSTRQIVTALLRKCNYRVAGVADGMKAWEVMKEKRYGFDLVLTEVATPSLSGIGLLTKIMGSEECKNIPVIMMSTHDSVNVVLKCMLKGAVDFLVKPVRKNELRNLWQHVWRRHCANRDMNASENNTASNQISANVGGISKTGENSDQQSDAQSSGSKQDIEIESTQKHEEPPRVEDRCTSKRERNPDFSAKDTTIGASGSKMDNVGNAGDYKLVRTTLPIQEISMANVGQEKNQPHNISSNREEILDAVKYTNDNNDDPRSHSQKNAPNESMQNMMVFVEPVSNGLCNYALLKRDVLLKDGSHEIAKPSYVNGTSNIGPSPLWELSMRRPQSASCVQPELKGKHVLQHSVSSAFSRYGEKTIPSFHKSASSDLCVKTSECVKNYSLISNNVVNNEKNTQLSHTEMTLSSHQGKEGETMVYFQISSTDKKVASLPSQPEDNDPAGHTSTTKDTVLHCPTSPFGFIPVPVPVGAIPYQSLCAGYGGMPVFYPKPIEALQSLAERSTTQFPSSHHSVHHNNHQTYSHVITDHPHNGRQEIDMSEPGDSKELCNNLEQAYQSGSCSQDVAGNAGIALESGNESGVQNCNRKFSDCDRSRREAALMKFRLKRKDRCFEKKVRYYSRKKLAEQRPRIKGQFVRQKIPESTTTREGAN</sequence>
<dbReference type="GO" id="GO:0009736">
    <property type="term" value="P:cytokinin-activated signaling pathway"/>
    <property type="evidence" value="ECO:0007669"/>
    <property type="project" value="InterPro"/>
</dbReference>
<evidence type="ECO:0000256" key="2">
    <source>
        <dbReference type="ARBA" id="ARBA00010330"/>
    </source>
</evidence>
<evidence type="ECO:0000313" key="11">
    <source>
        <dbReference type="EMBL" id="ONK57508.1"/>
    </source>
</evidence>
<comment type="similarity">
    <text evidence="2">Belongs to the ARR-like family.</text>
</comment>
<feature type="domain" description="CCT" evidence="10">
    <location>
        <begin position="633"/>
        <end position="675"/>
    </location>
</feature>
<dbReference type="GO" id="GO:0000160">
    <property type="term" value="P:phosphorelay signal transduction system"/>
    <property type="evidence" value="ECO:0007669"/>
    <property type="project" value="UniProtKB-KW"/>
</dbReference>
<dbReference type="Gene3D" id="3.40.50.2300">
    <property type="match status" value="1"/>
</dbReference>
<dbReference type="SMART" id="SM00448">
    <property type="entry name" value="REC"/>
    <property type="match status" value="1"/>
</dbReference>
<dbReference type="Gramene" id="ONK57508">
    <property type="protein sequence ID" value="ONK57508"/>
    <property type="gene ID" value="A4U43_C09F1220"/>
</dbReference>
<dbReference type="OrthoDB" id="60033at2759"/>
<feature type="compositionally biased region" description="Basic and acidic residues" evidence="8">
    <location>
        <begin position="195"/>
        <end position="227"/>
    </location>
</feature>
<evidence type="ECO:0000256" key="3">
    <source>
        <dbReference type="ARBA" id="ARBA00023012"/>
    </source>
</evidence>
<accession>A0A5P1E4P9</accession>
<organism evidence="11 12">
    <name type="scientific">Asparagus officinalis</name>
    <name type="common">Garden asparagus</name>
    <dbReference type="NCBI Taxonomy" id="4686"/>
    <lineage>
        <taxon>Eukaryota</taxon>
        <taxon>Viridiplantae</taxon>
        <taxon>Streptophyta</taxon>
        <taxon>Embryophyta</taxon>
        <taxon>Tracheophyta</taxon>
        <taxon>Spermatophyta</taxon>
        <taxon>Magnoliopsida</taxon>
        <taxon>Liliopsida</taxon>
        <taxon>Asparagales</taxon>
        <taxon>Asparagaceae</taxon>
        <taxon>Asparagoideae</taxon>
        <taxon>Asparagus</taxon>
    </lineage>
</organism>
<dbReference type="PANTHER" id="PTHR43874:SF117">
    <property type="entry name" value="TWO-COMPONENT RESPONSE REGULATOR-LIKE APRR3"/>
    <property type="match status" value="1"/>
</dbReference>
<dbReference type="InterPro" id="IPR011006">
    <property type="entry name" value="CheY-like_superfamily"/>
</dbReference>
<dbReference type="InterPro" id="IPR010402">
    <property type="entry name" value="CCT_domain"/>
</dbReference>
<dbReference type="PANTHER" id="PTHR43874">
    <property type="entry name" value="TWO-COMPONENT RESPONSE REGULATOR"/>
    <property type="match status" value="1"/>
</dbReference>
<evidence type="ECO:0000259" key="10">
    <source>
        <dbReference type="PROSITE" id="PS51017"/>
    </source>
</evidence>
<feature type="compositionally biased region" description="Polar residues" evidence="8">
    <location>
        <begin position="158"/>
        <end position="170"/>
    </location>
</feature>
<dbReference type="InterPro" id="IPR045279">
    <property type="entry name" value="ARR-like"/>
</dbReference>
<protein>
    <recommendedName>
        <fullName evidence="13">Two-component response regulator-like PRR95</fullName>
    </recommendedName>
</protein>
<gene>
    <name evidence="11" type="ORF">A4U43_C09F1220</name>
</gene>
<feature type="region of interest" description="Disordered" evidence="8">
    <location>
        <begin position="467"/>
        <end position="486"/>
    </location>
</feature>
<dbReference type="Pfam" id="PF00072">
    <property type="entry name" value="Response_reg"/>
    <property type="match status" value="1"/>
</dbReference>
<dbReference type="Pfam" id="PF06203">
    <property type="entry name" value="CCT"/>
    <property type="match status" value="1"/>
</dbReference>
<dbReference type="AlphaFoldDB" id="A0A5P1E4P9"/>